<proteinExistence type="predicted"/>
<feature type="binding site" evidence="14">
    <location>
        <position position="322"/>
    </location>
    <ligand>
        <name>ATP</name>
        <dbReference type="ChEBI" id="CHEBI:30616"/>
    </ligand>
</feature>
<evidence type="ECO:0000313" key="19">
    <source>
        <dbReference type="Proteomes" id="UP000594261"/>
    </source>
</evidence>
<keyword evidence="19" id="KW-1185">Reference proteome</keyword>
<dbReference type="Gene3D" id="1.10.510.10">
    <property type="entry name" value="Transferase(Phosphotransferase) domain 1"/>
    <property type="match status" value="1"/>
</dbReference>
<dbReference type="InterPro" id="IPR017441">
    <property type="entry name" value="Protein_kinase_ATP_BS"/>
</dbReference>
<evidence type="ECO:0000256" key="15">
    <source>
        <dbReference type="SAM" id="MobiDB-lite"/>
    </source>
</evidence>
<dbReference type="EnsemblPlants" id="QL12p026375:mrna">
    <property type="protein sequence ID" value="QL12p026375:mrna"/>
    <property type="gene ID" value="QL12p026375"/>
</dbReference>
<feature type="region of interest" description="Disordered" evidence="15">
    <location>
        <begin position="1"/>
        <end position="171"/>
    </location>
</feature>
<reference evidence="18 19" key="1">
    <citation type="journal article" date="2016" name="G3 (Bethesda)">
        <title>First Draft Assembly and Annotation of the Genome of a California Endemic Oak Quercus lobata Nee (Fagaceae).</title>
        <authorList>
            <person name="Sork V.L."/>
            <person name="Fitz-Gibbon S.T."/>
            <person name="Puiu D."/>
            <person name="Crepeau M."/>
            <person name="Gugger P.F."/>
            <person name="Sherman R."/>
            <person name="Stevens K."/>
            <person name="Langley C.H."/>
            <person name="Pellegrini M."/>
            <person name="Salzberg S.L."/>
        </authorList>
    </citation>
    <scope>NUCLEOTIDE SEQUENCE [LARGE SCALE GENOMIC DNA]</scope>
    <source>
        <strain evidence="18 19">cv. SW786</strain>
    </source>
</reference>
<keyword evidence="7 14" id="KW-0547">Nucleotide-binding</keyword>
<evidence type="ECO:0000259" key="17">
    <source>
        <dbReference type="PROSITE" id="PS50011"/>
    </source>
</evidence>
<evidence type="ECO:0000256" key="2">
    <source>
        <dbReference type="ARBA" id="ARBA00012513"/>
    </source>
</evidence>
<dbReference type="Proteomes" id="UP000594261">
    <property type="component" value="Chromosome 12"/>
</dbReference>
<dbReference type="Gene3D" id="3.30.200.20">
    <property type="entry name" value="Phosphorylase Kinase, domain 1"/>
    <property type="match status" value="1"/>
</dbReference>
<dbReference type="PROSITE" id="PS50011">
    <property type="entry name" value="PROTEIN_KINASE_DOM"/>
    <property type="match status" value="1"/>
</dbReference>
<reference evidence="18" key="2">
    <citation type="submission" date="2021-01" db="UniProtKB">
        <authorList>
            <consortium name="EnsemblPlants"/>
        </authorList>
    </citation>
    <scope>IDENTIFICATION</scope>
</reference>
<dbReference type="PANTHER" id="PTHR47982">
    <property type="entry name" value="PROLINE-RICH RECEPTOR-LIKE PROTEIN KINASE PERK4"/>
    <property type="match status" value="1"/>
</dbReference>
<comment type="subcellular location">
    <subcellularLocation>
        <location evidence="1">Cell membrane</location>
        <topology evidence="1">Single-pass membrane protein</topology>
    </subcellularLocation>
</comment>
<dbReference type="GO" id="GO:0005524">
    <property type="term" value="F:ATP binding"/>
    <property type="evidence" value="ECO:0007669"/>
    <property type="project" value="UniProtKB-UniRule"/>
</dbReference>
<dbReference type="PRINTS" id="PR01217">
    <property type="entry name" value="PRICHEXTENSN"/>
</dbReference>
<keyword evidence="10 16" id="KW-1133">Transmembrane helix</keyword>
<keyword evidence="6 16" id="KW-0812">Transmembrane</keyword>
<feature type="compositionally biased region" description="Pro residues" evidence="15">
    <location>
        <begin position="30"/>
        <end position="136"/>
    </location>
</feature>
<evidence type="ECO:0000256" key="10">
    <source>
        <dbReference type="ARBA" id="ARBA00022989"/>
    </source>
</evidence>
<dbReference type="PANTHER" id="PTHR47982:SF22">
    <property type="entry name" value="PROLINE-RICH RECEPTOR-LIKE PROTEIN KINASE PERK14"/>
    <property type="match status" value="1"/>
</dbReference>
<evidence type="ECO:0000256" key="7">
    <source>
        <dbReference type="ARBA" id="ARBA00022741"/>
    </source>
</evidence>
<dbReference type="SMART" id="SM00220">
    <property type="entry name" value="S_TKc"/>
    <property type="match status" value="1"/>
</dbReference>
<dbReference type="Gramene" id="QL12p026375:mrna">
    <property type="protein sequence ID" value="QL12p026375:mrna"/>
    <property type="gene ID" value="QL12p026375"/>
</dbReference>
<accession>A0A7N2N401</accession>
<keyword evidence="5" id="KW-0808">Transferase</keyword>
<organism evidence="18 19">
    <name type="scientific">Quercus lobata</name>
    <name type="common">Valley oak</name>
    <dbReference type="NCBI Taxonomy" id="97700"/>
    <lineage>
        <taxon>Eukaryota</taxon>
        <taxon>Viridiplantae</taxon>
        <taxon>Streptophyta</taxon>
        <taxon>Embryophyta</taxon>
        <taxon>Tracheophyta</taxon>
        <taxon>Spermatophyta</taxon>
        <taxon>Magnoliopsida</taxon>
        <taxon>eudicotyledons</taxon>
        <taxon>Gunneridae</taxon>
        <taxon>Pentapetalae</taxon>
        <taxon>rosids</taxon>
        <taxon>fabids</taxon>
        <taxon>Fagales</taxon>
        <taxon>Fagaceae</taxon>
        <taxon>Quercus</taxon>
    </lineage>
</organism>
<dbReference type="GO" id="GO:0004674">
    <property type="term" value="F:protein serine/threonine kinase activity"/>
    <property type="evidence" value="ECO:0007669"/>
    <property type="project" value="UniProtKB-KW"/>
</dbReference>
<dbReference type="EC" id="2.7.11.1" evidence="2"/>
<dbReference type="InterPro" id="IPR008271">
    <property type="entry name" value="Ser/Thr_kinase_AS"/>
</dbReference>
<dbReference type="Pfam" id="PF00069">
    <property type="entry name" value="Pkinase"/>
    <property type="match status" value="1"/>
</dbReference>
<keyword evidence="4" id="KW-0723">Serine/threonine-protein kinase</keyword>
<evidence type="ECO:0000256" key="3">
    <source>
        <dbReference type="ARBA" id="ARBA00022475"/>
    </source>
</evidence>
<dbReference type="OMA" id="PETTSYH"/>
<dbReference type="InterPro" id="IPR047117">
    <property type="entry name" value="PERK1-13-like"/>
</dbReference>
<dbReference type="SUPFAM" id="SSF56112">
    <property type="entry name" value="Protein kinase-like (PK-like)"/>
    <property type="match status" value="1"/>
</dbReference>
<feature type="compositionally biased region" description="Low complexity" evidence="15">
    <location>
        <begin position="137"/>
        <end position="155"/>
    </location>
</feature>
<feature type="domain" description="Protein kinase" evidence="17">
    <location>
        <begin position="294"/>
        <end position="576"/>
    </location>
</feature>
<keyword evidence="9 14" id="KW-0067">ATP-binding</keyword>
<evidence type="ECO:0000256" key="14">
    <source>
        <dbReference type="PROSITE-ProRule" id="PRU10141"/>
    </source>
</evidence>
<dbReference type="GO" id="GO:0005886">
    <property type="term" value="C:plasma membrane"/>
    <property type="evidence" value="ECO:0007669"/>
    <property type="project" value="UniProtKB-SubCell"/>
</dbReference>
<dbReference type="EMBL" id="LRBV02000012">
    <property type="status" value="NOT_ANNOTATED_CDS"/>
    <property type="molecule type" value="Genomic_DNA"/>
</dbReference>
<feature type="transmembrane region" description="Helical" evidence="16">
    <location>
        <begin position="177"/>
        <end position="200"/>
    </location>
</feature>
<evidence type="ECO:0000256" key="6">
    <source>
        <dbReference type="ARBA" id="ARBA00022692"/>
    </source>
</evidence>
<keyword evidence="11 16" id="KW-0472">Membrane</keyword>
<evidence type="ECO:0000256" key="12">
    <source>
        <dbReference type="ARBA" id="ARBA00047899"/>
    </source>
</evidence>
<evidence type="ECO:0000256" key="9">
    <source>
        <dbReference type="ARBA" id="ARBA00022840"/>
    </source>
</evidence>
<feature type="compositionally biased region" description="Low complexity" evidence="15">
    <location>
        <begin position="1"/>
        <end position="29"/>
    </location>
</feature>
<keyword evidence="8" id="KW-0418">Kinase</keyword>
<dbReference type="InParanoid" id="A0A7N2N401"/>
<dbReference type="InterPro" id="IPR000719">
    <property type="entry name" value="Prot_kinase_dom"/>
</dbReference>
<evidence type="ECO:0000256" key="5">
    <source>
        <dbReference type="ARBA" id="ARBA00022679"/>
    </source>
</evidence>
<dbReference type="PROSITE" id="PS00108">
    <property type="entry name" value="PROTEIN_KINASE_ST"/>
    <property type="match status" value="1"/>
</dbReference>
<dbReference type="InterPro" id="IPR011009">
    <property type="entry name" value="Kinase-like_dom_sf"/>
</dbReference>
<name>A0A7N2N401_QUELO</name>
<keyword evidence="3" id="KW-1003">Cell membrane</keyword>
<dbReference type="AlphaFoldDB" id="A0A7N2N401"/>
<protein>
    <recommendedName>
        <fullName evidence="2">non-specific serine/threonine protein kinase</fullName>
        <ecNumber evidence="2">2.7.11.1</ecNumber>
    </recommendedName>
</protein>
<evidence type="ECO:0000256" key="13">
    <source>
        <dbReference type="ARBA" id="ARBA00048679"/>
    </source>
</evidence>
<evidence type="ECO:0000313" key="18">
    <source>
        <dbReference type="EnsemblPlants" id="QL12p026375:mrna"/>
    </source>
</evidence>
<evidence type="ECO:0000256" key="16">
    <source>
        <dbReference type="SAM" id="Phobius"/>
    </source>
</evidence>
<evidence type="ECO:0000256" key="1">
    <source>
        <dbReference type="ARBA" id="ARBA00004162"/>
    </source>
</evidence>
<sequence length="702" mass="75658">MASPQTSPLSLSLPPASSPAPTNQSQTPLTSPPSPPPTPPPPPPPPPLPSQPLKPPHSTSPPIPTPSLPPNPPSARPSPHTISPPPPPPPSLPSQPLKPPHSTSPPPPIPTPSLPPNPPSARPSPHTIPPPTPPASPSLTRTTPTTPSGSLSPLALSPPSPQATNSPITSPPLPPHVSTGIVVGCFIGILAIVIGIYFVFCRRKNKHEKNEDYYFVASKVLPQHYSQKNVLRSRAHFLKVLPNPFPQPSHMSSKGRSGLLSPMSEIPSPRPGAALGFSCVVFTYDQLMLATNGFSEANLLGQGGFGYVHKGVLPGGQEVAVKQLKIDSHQGEREFQAEVETISRVHHKHLVSLVGYCITGAERLLVYEFVSNKTLAFHLHGEEQPVMNWAYRMKIAVGSAKGLAYLHEDCNPKIIHRDIKASNILLNSKFEAKVADFGLAKIFSDTTADITHISTRVVGTFGYLAPEYASSGKVTDKSDVYSYGVMLLELITGRLPISQAQSSTNIGLAEFARPLLSKARMVSNFDALVDPRLLGNYDPNEMTKMVACAAACVRYTACNRPPMSQIVHALEGHVSLTSLGEEMQPEHGNTYMKNMKSIFEGHGYGTSKYDSGNTNFVAASSCIIGSVRLYPTMQARQTAAFISSKNHPDCSSYSFIAHSMLSTLSFVSSPVPIDYPFSQSCMRWSCLQKVRNVEQVLVQRQT</sequence>
<evidence type="ECO:0000256" key="8">
    <source>
        <dbReference type="ARBA" id="ARBA00022777"/>
    </source>
</evidence>
<evidence type="ECO:0000256" key="4">
    <source>
        <dbReference type="ARBA" id="ARBA00022527"/>
    </source>
</evidence>
<dbReference type="PROSITE" id="PS00107">
    <property type="entry name" value="PROTEIN_KINASE_ATP"/>
    <property type="match status" value="1"/>
</dbReference>
<evidence type="ECO:0000256" key="11">
    <source>
        <dbReference type="ARBA" id="ARBA00023136"/>
    </source>
</evidence>
<dbReference type="FunFam" id="1.10.510.10:FF:000173">
    <property type="entry name" value="proline-rich receptor-like protein kinase PERK8"/>
    <property type="match status" value="1"/>
</dbReference>
<comment type="catalytic activity">
    <reaction evidence="12">
        <text>L-threonyl-[protein] + ATP = O-phospho-L-threonyl-[protein] + ADP + H(+)</text>
        <dbReference type="Rhea" id="RHEA:46608"/>
        <dbReference type="Rhea" id="RHEA-COMP:11060"/>
        <dbReference type="Rhea" id="RHEA-COMP:11605"/>
        <dbReference type="ChEBI" id="CHEBI:15378"/>
        <dbReference type="ChEBI" id="CHEBI:30013"/>
        <dbReference type="ChEBI" id="CHEBI:30616"/>
        <dbReference type="ChEBI" id="CHEBI:61977"/>
        <dbReference type="ChEBI" id="CHEBI:456216"/>
        <dbReference type="EC" id="2.7.11.1"/>
    </reaction>
</comment>
<dbReference type="FunFam" id="3.30.200.20:FF:000212">
    <property type="entry name" value="Proline-rich receptor-like protein kinase PERK8"/>
    <property type="match status" value="1"/>
</dbReference>
<comment type="catalytic activity">
    <reaction evidence="13">
        <text>L-seryl-[protein] + ATP = O-phospho-L-seryl-[protein] + ADP + H(+)</text>
        <dbReference type="Rhea" id="RHEA:17989"/>
        <dbReference type="Rhea" id="RHEA-COMP:9863"/>
        <dbReference type="Rhea" id="RHEA-COMP:11604"/>
        <dbReference type="ChEBI" id="CHEBI:15378"/>
        <dbReference type="ChEBI" id="CHEBI:29999"/>
        <dbReference type="ChEBI" id="CHEBI:30616"/>
        <dbReference type="ChEBI" id="CHEBI:83421"/>
        <dbReference type="ChEBI" id="CHEBI:456216"/>
        <dbReference type="EC" id="2.7.11.1"/>
    </reaction>
</comment>